<organism evidence="1">
    <name type="scientific">Pithovirus LCPAC101</name>
    <dbReference type="NCBI Taxonomy" id="2506586"/>
    <lineage>
        <taxon>Viruses</taxon>
        <taxon>Pithoviruses</taxon>
    </lineage>
</organism>
<sequence>MKIKQYKYSKEQSYKINKLLQYVRPPMILYDYDIIVCYSSEGNKIGYAVIEHGDRSLHGDCPEYIAHINYNLSLLEIYSSEQLKGYGTFIMNNIKKIYKLNEKNRIIIKCDVDVMQFYSKNNAYEIPNTYFDDELLMII</sequence>
<reference evidence="1" key="1">
    <citation type="journal article" date="2019" name="MBio">
        <title>Virus Genomes from Deep Sea Sediments Expand the Ocean Megavirome and Support Independent Origins of Viral Gigantism.</title>
        <authorList>
            <person name="Backstrom D."/>
            <person name="Yutin N."/>
            <person name="Jorgensen S.L."/>
            <person name="Dharamshi J."/>
            <person name="Homa F."/>
            <person name="Zaremba-Niedwiedzka K."/>
            <person name="Spang A."/>
            <person name="Wolf Y.I."/>
            <person name="Koonin E.V."/>
            <person name="Ettema T.J."/>
        </authorList>
    </citation>
    <scope>NUCLEOTIDE SEQUENCE</scope>
</reference>
<name>A0A481Z3D6_9VIRU</name>
<dbReference type="Gene3D" id="3.40.630.30">
    <property type="match status" value="1"/>
</dbReference>
<evidence type="ECO:0000313" key="1">
    <source>
        <dbReference type="EMBL" id="QBK89881.1"/>
    </source>
</evidence>
<dbReference type="SUPFAM" id="SSF55729">
    <property type="entry name" value="Acyl-CoA N-acyltransferases (Nat)"/>
    <property type="match status" value="1"/>
</dbReference>
<evidence type="ECO:0008006" key="2">
    <source>
        <dbReference type="Google" id="ProtNLM"/>
    </source>
</evidence>
<dbReference type="InterPro" id="IPR016181">
    <property type="entry name" value="Acyl_CoA_acyltransferase"/>
</dbReference>
<dbReference type="EMBL" id="MK500444">
    <property type="protein sequence ID" value="QBK89881.1"/>
    <property type="molecule type" value="Genomic_DNA"/>
</dbReference>
<gene>
    <name evidence="1" type="ORF">LCPAC101_01640</name>
</gene>
<proteinExistence type="predicted"/>
<accession>A0A481Z3D6</accession>
<protein>
    <recommendedName>
        <fullName evidence="2">Acetyltransferase (GNAT) family protein</fullName>
    </recommendedName>
</protein>